<gene>
    <name evidence="2" type="ORF">PRIO_5260</name>
</gene>
<dbReference type="AlphaFoldDB" id="A0A0E4HGQ4"/>
<evidence type="ECO:0000256" key="1">
    <source>
        <dbReference type="SAM" id="MobiDB-lite"/>
    </source>
</evidence>
<dbReference type="HOGENOM" id="CLU_3397704_0_0_9"/>
<sequence length="31" mass="3756">MDTQQMNQGVRRPHHDEYLERDRRGFLAEAV</sequence>
<dbReference type="EMBL" id="LN831776">
    <property type="protein sequence ID" value="CQR57659.1"/>
    <property type="molecule type" value="Genomic_DNA"/>
</dbReference>
<feature type="compositionally biased region" description="Basic and acidic residues" evidence="1">
    <location>
        <begin position="14"/>
        <end position="31"/>
    </location>
</feature>
<evidence type="ECO:0000313" key="3">
    <source>
        <dbReference type="Proteomes" id="UP000033163"/>
    </source>
</evidence>
<dbReference type="KEGG" id="pri:PRIO_5260"/>
<proteinExistence type="predicted"/>
<evidence type="ECO:0000313" key="2">
    <source>
        <dbReference type="EMBL" id="CQR57659.1"/>
    </source>
</evidence>
<organism evidence="2 3">
    <name type="scientific">Paenibacillus riograndensis SBR5</name>
    <dbReference type="NCBI Taxonomy" id="1073571"/>
    <lineage>
        <taxon>Bacteria</taxon>
        <taxon>Bacillati</taxon>
        <taxon>Bacillota</taxon>
        <taxon>Bacilli</taxon>
        <taxon>Bacillales</taxon>
        <taxon>Paenibacillaceae</taxon>
        <taxon>Paenibacillus</taxon>
        <taxon>Paenibacillus sonchi group</taxon>
    </lineage>
</organism>
<reference evidence="3" key="1">
    <citation type="submission" date="2015-03" db="EMBL/GenBank/DDBJ databases">
        <authorList>
            <person name="Wibberg D."/>
        </authorList>
    </citation>
    <scope>NUCLEOTIDE SEQUENCE [LARGE SCALE GENOMIC DNA]</scope>
</reference>
<accession>A0A0E4HGQ4</accession>
<protein>
    <submittedName>
        <fullName evidence="2">Uncharacterized protein</fullName>
    </submittedName>
</protein>
<dbReference type="PATRIC" id="fig|1073571.4.peg.5644"/>
<dbReference type="Proteomes" id="UP000033163">
    <property type="component" value="Chromosome I"/>
</dbReference>
<name>A0A0E4HGQ4_9BACL</name>
<feature type="region of interest" description="Disordered" evidence="1">
    <location>
        <begin position="1"/>
        <end position="31"/>
    </location>
</feature>